<dbReference type="GeneID" id="136814784"/>
<dbReference type="InterPro" id="IPR012677">
    <property type="entry name" value="Nucleotide-bd_a/b_plait_sf"/>
</dbReference>
<dbReference type="SUPFAM" id="SSF54427">
    <property type="entry name" value="NTF2-like"/>
    <property type="match status" value="1"/>
</dbReference>
<dbReference type="SMART" id="SM00360">
    <property type="entry name" value="RRM"/>
    <property type="match status" value="1"/>
</dbReference>
<reference evidence="7" key="1">
    <citation type="submission" date="2021-01" db="UniProtKB">
        <authorList>
            <consortium name="EnsemblMetazoa"/>
        </authorList>
    </citation>
    <scope>IDENTIFICATION</scope>
</reference>
<dbReference type="SUPFAM" id="SSF54928">
    <property type="entry name" value="RNA-binding domain, RBD"/>
    <property type="match status" value="1"/>
</dbReference>
<evidence type="ECO:0000259" key="6">
    <source>
        <dbReference type="PROSITE" id="PS50177"/>
    </source>
</evidence>
<organism evidence="7 8">
    <name type="scientific">Clytia hemisphaerica</name>
    <dbReference type="NCBI Taxonomy" id="252671"/>
    <lineage>
        <taxon>Eukaryota</taxon>
        <taxon>Metazoa</taxon>
        <taxon>Cnidaria</taxon>
        <taxon>Hydrozoa</taxon>
        <taxon>Hydroidolina</taxon>
        <taxon>Leptothecata</taxon>
        <taxon>Obeliida</taxon>
        <taxon>Clytiidae</taxon>
        <taxon>Clytia</taxon>
    </lineage>
</organism>
<dbReference type="PANTHER" id="PTHR10693">
    <property type="entry name" value="RAS GTPASE-ACTIVATING PROTEIN-BINDING PROTEIN"/>
    <property type="match status" value="1"/>
</dbReference>
<dbReference type="OrthoDB" id="339151at2759"/>
<feature type="compositionally biased region" description="Acidic residues" evidence="4">
    <location>
        <begin position="214"/>
        <end position="244"/>
    </location>
</feature>
<dbReference type="Gene3D" id="3.10.450.50">
    <property type="match status" value="1"/>
</dbReference>
<feature type="compositionally biased region" description="Low complexity" evidence="4">
    <location>
        <begin position="493"/>
        <end position="502"/>
    </location>
</feature>
<protein>
    <submittedName>
        <fullName evidence="7">Uncharacterized protein</fullName>
    </submittedName>
</protein>
<evidence type="ECO:0000256" key="2">
    <source>
        <dbReference type="ARBA" id="ARBA00022884"/>
    </source>
</evidence>
<proteinExistence type="predicted"/>
<dbReference type="GO" id="GO:0003729">
    <property type="term" value="F:mRNA binding"/>
    <property type="evidence" value="ECO:0007669"/>
    <property type="project" value="TreeGrafter"/>
</dbReference>
<dbReference type="InterPro" id="IPR035979">
    <property type="entry name" value="RBD_domain_sf"/>
</dbReference>
<comment type="subcellular location">
    <subcellularLocation>
        <location evidence="1">Cytoplasm</location>
        <location evidence="1">Stress granule</location>
    </subcellularLocation>
</comment>
<dbReference type="GO" id="GO:0010494">
    <property type="term" value="C:cytoplasmic stress granule"/>
    <property type="evidence" value="ECO:0007669"/>
    <property type="project" value="UniProtKB-SubCell"/>
</dbReference>
<dbReference type="FunFam" id="3.10.450.50:FF:000015">
    <property type="entry name" value="Ras GTPase-activating protein-binding protein 2"/>
    <property type="match status" value="1"/>
</dbReference>
<dbReference type="Gene3D" id="3.30.70.330">
    <property type="match status" value="1"/>
</dbReference>
<dbReference type="PROSITE" id="PS50102">
    <property type="entry name" value="RRM"/>
    <property type="match status" value="1"/>
</dbReference>
<feature type="compositionally biased region" description="Low complexity" evidence="4">
    <location>
        <begin position="475"/>
        <end position="486"/>
    </location>
</feature>
<feature type="domain" description="RRM" evidence="5">
    <location>
        <begin position="357"/>
        <end position="432"/>
    </location>
</feature>
<evidence type="ECO:0000256" key="3">
    <source>
        <dbReference type="PROSITE-ProRule" id="PRU00176"/>
    </source>
</evidence>
<dbReference type="InterPro" id="IPR032710">
    <property type="entry name" value="NTF2-like_dom_sf"/>
</dbReference>
<dbReference type="AlphaFoldDB" id="A0A7M5WT04"/>
<evidence type="ECO:0000256" key="1">
    <source>
        <dbReference type="ARBA" id="ARBA00004210"/>
    </source>
</evidence>
<keyword evidence="8" id="KW-1185">Reference proteome</keyword>
<evidence type="ECO:0000256" key="4">
    <source>
        <dbReference type="SAM" id="MobiDB-lite"/>
    </source>
</evidence>
<keyword evidence="2 3" id="KW-0694">RNA-binding</keyword>
<dbReference type="GO" id="GO:1990904">
    <property type="term" value="C:ribonucleoprotein complex"/>
    <property type="evidence" value="ECO:0007669"/>
    <property type="project" value="TreeGrafter"/>
</dbReference>
<accession>A0A7M5WT04</accession>
<dbReference type="GO" id="GO:0005829">
    <property type="term" value="C:cytosol"/>
    <property type="evidence" value="ECO:0007669"/>
    <property type="project" value="TreeGrafter"/>
</dbReference>
<name>A0A7M5WT04_9CNID</name>
<evidence type="ECO:0000313" key="7">
    <source>
        <dbReference type="EnsemblMetazoa" id="CLYHEMP012307.1"/>
    </source>
</evidence>
<evidence type="ECO:0000313" key="8">
    <source>
        <dbReference type="Proteomes" id="UP000594262"/>
    </source>
</evidence>
<dbReference type="InterPro" id="IPR002075">
    <property type="entry name" value="NTF2_dom"/>
</dbReference>
<feature type="compositionally biased region" description="Basic and acidic residues" evidence="4">
    <location>
        <begin position="430"/>
        <end position="442"/>
    </location>
</feature>
<dbReference type="RefSeq" id="XP_066927309.1">
    <property type="nucleotide sequence ID" value="XM_067071208.1"/>
</dbReference>
<evidence type="ECO:0000259" key="5">
    <source>
        <dbReference type="PROSITE" id="PS50102"/>
    </source>
</evidence>
<dbReference type="PROSITE" id="PS50177">
    <property type="entry name" value="NTF2_DOMAIN"/>
    <property type="match status" value="1"/>
</dbReference>
<dbReference type="InterPro" id="IPR039539">
    <property type="entry name" value="Ras_GTPase_bind_prot"/>
</dbReference>
<feature type="region of interest" description="Disordered" evidence="4">
    <location>
        <begin position="204"/>
        <end position="269"/>
    </location>
</feature>
<dbReference type="Proteomes" id="UP000594262">
    <property type="component" value="Unplaced"/>
</dbReference>
<feature type="region of interest" description="Disordered" evidence="4">
    <location>
        <begin position="309"/>
        <end position="363"/>
    </location>
</feature>
<feature type="compositionally biased region" description="Basic and acidic residues" evidence="4">
    <location>
        <begin position="332"/>
        <end position="349"/>
    </location>
</feature>
<dbReference type="Pfam" id="PF00076">
    <property type="entry name" value="RRM_1"/>
    <property type="match status" value="1"/>
</dbReference>
<sequence>MVMAQYTNTQYVAHEFVRQYYTILHKDPTQLHRFYTKESRLTHGVSPNAKSDEQPVCGQEAIYEKISQLNFKNCFTKIRSVDSHPTLAGGVVIQVNGELANSGMQYRKFMQTFVLAQQEPKKYHVVNDIFRYQDETFEDTENDETIDGTVESENGYQTYDGVQSNDLNDVPIDQEVPLITNNKPLIDEPTDDYAYSGYLQNDQEQEPKMNGDIASEEPEEVQNDESEAQYVEEEPELPVEEPADVEVPVEPVPEPSITETAEPTQEEIKPIVNEPEEQVQPTEPEGPPKPVTWAALAKKNTASSVVVAPVATPQPKPAPKKSSPAPQKAPPKKREEPQPKKEQSEEPRRRNIAPDNHQIFIGNLPTSITEKDVRDHFGEFGNIIEIRLNAKNFGFIAFDGPDAPSKILTKAKVKMESIVIHGNTINIEVKRSGGAGRERTNERGGGGGFRRDRGSDKERRGGGDRGGDRSDFNKNKNNGQFNNNRSSGGGGKNSSFGSGQKSRNNDGGKFNDDNKGQREQKRGEFNKQNRR</sequence>
<feature type="region of interest" description="Disordered" evidence="4">
    <location>
        <begin position="430"/>
        <end position="531"/>
    </location>
</feature>
<feature type="compositionally biased region" description="Basic and acidic residues" evidence="4">
    <location>
        <begin position="503"/>
        <end position="531"/>
    </location>
</feature>
<feature type="compositionally biased region" description="Basic and acidic residues" evidence="4">
    <location>
        <begin position="449"/>
        <end position="474"/>
    </location>
</feature>
<dbReference type="CDD" id="cd00780">
    <property type="entry name" value="NTF2"/>
    <property type="match status" value="1"/>
</dbReference>
<feature type="domain" description="NTF2" evidence="6">
    <location>
        <begin position="12"/>
        <end position="132"/>
    </location>
</feature>
<dbReference type="InterPro" id="IPR000504">
    <property type="entry name" value="RRM_dom"/>
</dbReference>
<dbReference type="InterPro" id="IPR018222">
    <property type="entry name" value="Nuclear_transport_factor_2_euk"/>
</dbReference>
<dbReference type="EnsemblMetazoa" id="CLYHEMT012307.1">
    <property type="protein sequence ID" value="CLYHEMP012307.1"/>
    <property type="gene ID" value="CLYHEMG012307"/>
</dbReference>
<dbReference type="PANTHER" id="PTHR10693:SF20">
    <property type="entry name" value="AT27578P"/>
    <property type="match status" value="1"/>
</dbReference>
<dbReference type="Pfam" id="PF02136">
    <property type="entry name" value="NTF2"/>
    <property type="match status" value="1"/>
</dbReference>